<feature type="domain" description="F-box" evidence="2">
    <location>
        <begin position="31"/>
        <end position="77"/>
    </location>
</feature>
<proteinExistence type="predicted"/>
<dbReference type="OMA" id="CKRWHEL"/>
<comment type="caution">
    <text evidence="3">The sequence shown here is derived from an EMBL/GenBank/DDBJ whole genome shotgun (WGS) entry which is preliminary data.</text>
</comment>
<dbReference type="PROSITE" id="PS50181">
    <property type="entry name" value="FBOX"/>
    <property type="match status" value="1"/>
</dbReference>
<dbReference type="SMART" id="SM00256">
    <property type="entry name" value="FBOX"/>
    <property type="match status" value="1"/>
</dbReference>
<evidence type="ECO:0000259" key="2">
    <source>
        <dbReference type="PROSITE" id="PS50181"/>
    </source>
</evidence>
<evidence type="ECO:0000313" key="4">
    <source>
        <dbReference type="Proteomes" id="UP000275408"/>
    </source>
</evidence>
<dbReference type="PANTHER" id="PTHR20933:SF4">
    <property type="entry name" value="F-BOX INVOLVED IN POLYQ PATHOGENESIS, ISOFORM A"/>
    <property type="match status" value="1"/>
</dbReference>
<dbReference type="InterPro" id="IPR001810">
    <property type="entry name" value="F-box_dom"/>
</dbReference>
<dbReference type="AlphaFoldDB" id="A0A3M6TEX3"/>
<dbReference type="InterPro" id="IPR032675">
    <property type="entry name" value="LRR_dom_sf"/>
</dbReference>
<dbReference type="SUPFAM" id="SSF81383">
    <property type="entry name" value="F-box domain"/>
    <property type="match status" value="1"/>
</dbReference>
<dbReference type="Gene3D" id="3.80.10.10">
    <property type="entry name" value="Ribonuclease Inhibitor"/>
    <property type="match status" value="2"/>
</dbReference>
<dbReference type="Proteomes" id="UP000275408">
    <property type="component" value="Unassembled WGS sequence"/>
</dbReference>
<reference evidence="3 4" key="1">
    <citation type="journal article" date="2018" name="Sci. Rep.">
        <title>Comparative analysis of the Pocillopora damicornis genome highlights role of immune system in coral evolution.</title>
        <authorList>
            <person name="Cunning R."/>
            <person name="Bay R.A."/>
            <person name="Gillette P."/>
            <person name="Baker A.C."/>
            <person name="Traylor-Knowles N."/>
        </authorList>
    </citation>
    <scope>NUCLEOTIDE SEQUENCE [LARGE SCALE GENOMIC DNA]</scope>
    <source>
        <strain evidence="3">RSMAS</strain>
        <tissue evidence="3">Whole animal</tissue>
    </source>
</reference>
<evidence type="ECO:0000313" key="3">
    <source>
        <dbReference type="EMBL" id="RMX39967.1"/>
    </source>
</evidence>
<sequence>MYIPGWDIALSVFSRVLGVGCHLDQVDSSQMSAVFNLDEGTLVKIFSYLPIRDLVRASQVCKLWNRLSYDRLLWKIVDLKYFYRSLIDPITFQTQAFTRFAGKVNCLDLSGFTLTEETLGALATYCKELRVLKLKSVKFATLSNGAFTGNRGQNEIMFPSSLEYLDIRFSHGNPRVYMAIADQLSNVRWLGLCDPFFRAVSANGGLEKTIDSMKHLEKLDLSHCVLLKDRHLMGFARCSNLEVLSVRKCSFLTGSFVEHFLESCAELKTLILDGISLDDETLQRITWRYSSLKHLELGWCPLVTPTGLKTALPRIARIQTLEYLGLCAIGSGKALNDEILLDLGASLSYWRIRRLQSLNVSRSRSLTQLGVNEFNKICPFIELLDTTDCPAIYSCHSTLCSEAFDSFQDDKTSKFTTTPGVELFRQRNGSISTTQFARSKYTLETPL</sequence>
<accession>A0A3M6TEX3</accession>
<dbReference type="GO" id="GO:0031398">
    <property type="term" value="P:positive regulation of protein ubiquitination"/>
    <property type="evidence" value="ECO:0007669"/>
    <property type="project" value="TreeGrafter"/>
</dbReference>
<organism evidence="3 4">
    <name type="scientific">Pocillopora damicornis</name>
    <name type="common">Cauliflower coral</name>
    <name type="synonym">Millepora damicornis</name>
    <dbReference type="NCBI Taxonomy" id="46731"/>
    <lineage>
        <taxon>Eukaryota</taxon>
        <taxon>Metazoa</taxon>
        <taxon>Cnidaria</taxon>
        <taxon>Anthozoa</taxon>
        <taxon>Hexacorallia</taxon>
        <taxon>Scleractinia</taxon>
        <taxon>Astrocoeniina</taxon>
        <taxon>Pocilloporidae</taxon>
        <taxon>Pocillopora</taxon>
    </lineage>
</organism>
<dbReference type="SMART" id="SM00367">
    <property type="entry name" value="LRR_CC"/>
    <property type="match status" value="4"/>
</dbReference>
<evidence type="ECO:0000256" key="1">
    <source>
        <dbReference type="ARBA" id="ARBA00022786"/>
    </source>
</evidence>
<dbReference type="STRING" id="46731.A0A3M6TEX3"/>
<dbReference type="OrthoDB" id="3219396at2759"/>
<dbReference type="InterPro" id="IPR006553">
    <property type="entry name" value="Leu-rich_rpt_Cys-con_subtyp"/>
</dbReference>
<gene>
    <name evidence="3" type="ORF">pdam_00024169</name>
</gene>
<keyword evidence="4" id="KW-1185">Reference proteome</keyword>
<keyword evidence="1" id="KW-0833">Ubl conjugation pathway</keyword>
<protein>
    <recommendedName>
        <fullName evidence="2">F-box domain-containing protein</fullName>
    </recommendedName>
</protein>
<dbReference type="Pfam" id="PF12937">
    <property type="entry name" value="F-box-like"/>
    <property type="match status" value="1"/>
</dbReference>
<dbReference type="InterPro" id="IPR036047">
    <property type="entry name" value="F-box-like_dom_sf"/>
</dbReference>
<dbReference type="PANTHER" id="PTHR20933">
    <property type="entry name" value="F-BOX ONLY PROTEIN 33"/>
    <property type="match status" value="1"/>
</dbReference>
<dbReference type="EMBL" id="RCHS01003711">
    <property type="protein sequence ID" value="RMX39967.1"/>
    <property type="molecule type" value="Genomic_DNA"/>
</dbReference>
<dbReference type="SUPFAM" id="SSF52047">
    <property type="entry name" value="RNI-like"/>
    <property type="match status" value="1"/>
</dbReference>
<name>A0A3M6TEX3_POCDA</name>